<dbReference type="Proteomes" id="UP001500002">
    <property type="component" value="Unassembled WGS sequence"/>
</dbReference>
<sequence length="71" mass="8212">MNQLLEHEIERWWPRLSIDAKHRLLAHLEDPETLIDAETAVEIEELVGAPVADRLTPAERTFIRTQIEAVD</sequence>
<dbReference type="RefSeq" id="WP_344295294.1">
    <property type="nucleotide sequence ID" value="NZ_BAAANJ010000005.1"/>
</dbReference>
<dbReference type="EMBL" id="BAAANJ010000005">
    <property type="protein sequence ID" value="GAA1808583.1"/>
    <property type="molecule type" value="Genomic_DNA"/>
</dbReference>
<evidence type="ECO:0000313" key="2">
    <source>
        <dbReference type="Proteomes" id="UP001500002"/>
    </source>
</evidence>
<keyword evidence="2" id="KW-1185">Reference proteome</keyword>
<organism evidence="1 2">
    <name type="scientific">Agromyces neolithicus</name>
    <dbReference type="NCBI Taxonomy" id="269420"/>
    <lineage>
        <taxon>Bacteria</taxon>
        <taxon>Bacillati</taxon>
        <taxon>Actinomycetota</taxon>
        <taxon>Actinomycetes</taxon>
        <taxon>Micrococcales</taxon>
        <taxon>Microbacteriaceae</taxon>
        <taxon>Agromyces</taxon>
    </lineage>
</organism>
<name>A0ABP4YBR5_9MICO</name>
<proteinExistence type="predicted"/>
<gene>
    <name evidence="1" type="ORF">GCM10009749_16280</name>
</gene>
<reference evidence="2" key="1">
    <citation type="journal article" date="2019" name="Int. J. Syst. Evol. Microbiol.">
        <title>The Global Catalogue of Microorganisms (GCM) 10K type strain sequencing project: providing services to taxonomists for standard genome sequencing and annotation.</title>
        <authorList>
            <consortium name="The Broad Institute Genomics Platform"/>
            <consortium name="The Broad Institute Genome Sequencing Center for Infectious Disease"/>
            <person name="Wu L."/>
            <person name="Ma J."/>
        </authorList>
    </citation>
    <scope>NUCLEOTIDE SEQUENCE [LARGE SCALE GENOMIC DNA]</scope>
    <source>
        <strain evidence="2">JCM 14322</strain>
    </source>
</reference>
<evidence type="ECO:0000313" key="1">
    <source>
        <dbReference type="EMBL" id="GAA1808583.1"/>
    </source>
</evidence>
<accession>A0ABP4YBR5</accession>
<comment type="caution">
    <text evidence="1">The sequence shown here is derived from an EMBL/GenBank/DDBJ whole genome shotgun (WGS) entry which is preliminary data.</text>
</comment>
<protein>
    <submittedName>
        <fullName evidence="1">Uncharacterized protein</fullName>
    </submittedName>
</protein>